<organism evidence="2 3">
    <name type="scientific">Enterococcus cecorum</name>
    <dbReference type="NCBI Taxonomy" id="44008"/>
    <lineage>
        <taxon>Bacteria</taxon>
        <taxon>Bacillati</taxon>
        <taxon>Bacillota</taxon>
        <taxon>Bacilli</taxon>
        <taxon>Lactobacillales</taxon>
        <taxon>Enterococcaceae</taxon>
        <taxon>Enterococcus</taxon>
    </lineage>
</organism>
<accession>A0A1Y4R1W1</accession>
<keyword evidence="1" id="KW-0472">Membrane</keyword>
<evidence type="ECO:0000313" key="2">
    <source>
        <dbReference type="EMBL" id="OUQ11529.1"/>
    </source>
</evidence>
<dbReference type="AlphaFoldDB" id="A0A1Y4R1W1"/>
<dbReference type="EMBL" id="NFLC01000002">
    <property type="protein sequence ID" value="OUQ11529.1"/>
    <property type="molecule type" value="Genomic_DNA"/>
</dbReference>
<sequence length="254" mass="29960">MNKNTGKYLILFVKQYYIWGAIAVFALYLALTIIKAPSISGKIFFFIVGIFILIGATYYEYLKKLYQKMIIAQTQDVNPTLAKQYQSKLQKLDIFRGFKGSFILFDTLCLFDQQQYDKCLKHLITNERFFKAKLDYLFIFYYYQLLCYYFLDESDKALMMIDKLKQFQSTKQKNLSPLFSFSQIEGIHYILNGRNQKGIQALENTDINYFNTREKIIHYQIIIKSAKKIGNTTLIKKYTTTLRKLTEGEENEAL</sequence>
<proteinExistence type="predicted"/>
<reference evidence="3" key="1">
    <citation type="submission" date="2017-04" db="EMBL/GenBank/DDBJ databases">
        <title>Function of individual gut microbiota members based on whole genome sequencing of pure cultures obtained from chicken caecum.</title>
        <authorList>
            <person name="Medvecky M."/>
            <person name="Cejkova D."/>
            <person name="Polansky O."/>
            <person name="Karasova D."/>
            <person name="Kubasova T."/>
            <person name="Cizek A."/>
            <person name="Rychlik I."/>
        </authorList>
    </citation>
    <scope>NUCLEOTIDE SEQUENCE [LARGE SCALE GENOMIC DNA]</scope>
    <source>
        <strain evidence="3">An144</strain>
    </source>
</reference>
<gene>
    <name evidence="2" type="ORF">B5E88_01335</name>
</gene>
<keyword evidence="1" id="KW-0812">Transmembrane</keyword>
<evidence type="ECO:0000313" key="3">
    <source>
        <dbReference type="Proteomes" id="UP000196074"/>
    </source>
</evidence>
<feature type="transmembrane region" description="Helical" evidence="1">
    <location>
        <begin position="43"/>
        <end position="61"/>
    </location>
</feature>
<dbReference type="RefSeq" id="WP_087213831.1">
    <property type="nucleotide sequence ID" value="NZ_NFLC01000002.1"/>
</dbReference>
<dbReference type="Proteomes" id="UP000196074">
    <property type="component" value="Unassembled WGS sequence"/>
</dbReference>
<evidence type="ECO:0000256" key="1">
    <source>
        <dbReference type="SAM" id="Phobius"/>
    </source>
</evidence>
<feature type="transmembrane region" description="Helical" evidence="1">
    <location>
        <begin position="16"/>
        <end position="37"/>
    </location>
</feature>
<name>A0A1Y4R1W1_9ENTE</name>
<feature type="transmembrane region" description="Helical" evidence="1">
    <location>
        <begin position="134"/>
        <end position="151"/>
    </location>
</feature>
<protein>
    <submittedName>
        <fullName evidence="2">Uncharacterized protein</fullName>
    </submittedName>
</protein>
<keyword evidence="1" id="KW-1133">Transmembrane helix</keyword>
<comment type="caution">
    <text evidence="2">The sequence shown here is derived from an EMBL/GenBank/DDBJ whole genome shotgun (WGS) entry which is preliminary data.</text>
</comment>